<keyword evidence="2" id="KW-1185">Reference proteome</keyword>
<evidence type="ECO:0000313" key="1">
    <source>
        <dbReference type="EMBL" id="OOZ38312.1"/>
    </source>
</evidence>
<dbReference type="RefSeq" id="WP_078485079.1">
    <property type="nucleotide sequence ID" value="NZ_MPRL01000103.1"/>
</dbReference>
<accession>A0A1T2KZP8</accession>
<sequence>MATFDTANDQIIFALHRTYADGSVSLDKDNVIVRKMSVGGDNHGLDEEKKSALNRGMLASFMGGDFVIQGFSSRDYYGGGQSIPYLYVYNPRLVQDNLPSRYNHMDYFSGSRKQLDKLMLSTQDGVMRTTFAAINDDKVSINQSNVGARTVFEGIPIASPKNGGCGLTTNGASACRSDDGDLAIILDGLGTILIPYENQGAQK</sequence>
<reference evidence="1 2" key="1">
    <citation type="submission" date="2016-11" db="EMBL/GenBank/DDBJ databases">
        <title>Mixed transmission modes and dynamic genome evolution in an obligate animal-bacterial symbiosis.</title>
        <authorList>
            <person name="Russell S.L."/>
            <person name="Corbett-Detig R.B."/>
            <person name="Cavanaugh C.M."/>
        </authorList>
    </citation>
    <scope>NUCLEOTIDE SEQUENCE [LARGE SCALE GENOMIC DNA]</scope>
    <source>
        <strain evidence="1">Sveles-Q1</strain>
    </source>
</reference>
<dbReference type="AlphaFoldDB" id="A0A1T2KZP8"/>
<comment type="caution">
    <text evidence="1">The sequence shown here is derived from an EMBL/GenBank/DDBJ whole genome shotgun (WGS) entry which is preliminary data.</text>
</comment>
<gene>
    <name evidence="1" type="ORF">BOW53_15950</name>
</gene>
<evidence type="ECO:0000313" key="2">
    <source>
        <dbReference type="Proteomes" id="UP000191110"/>
    </source>
</evidence>
<proteinExistence type="predicted"/>
<organism evidence="1 2">
    <name type="scientific">Solemya pervernicosa gill symbiont</name>
    <dbReference type="NCBI Taxonomy" id="642797"/>
    <lineage>
        <taxon>Bacteria</taxon>
        <taxon>Pseudomonadati</taxon>
        <taxon>Pseudomonadota</taxon>
        <taxon>Gammaproteobacteria</taxon>
        <taxon>sulfur-oxidizing symbionts</taxon>
    </lineage>
</organism>
<dbReference type="Proteomes" id="UP000191110">
    <property type="component" value="Unassembled WGS sequence"/>
</dbReference>
<dbReference type="EMBL" id="MPRL01000103">
    <property type="protein sequence ID" value="OOZ38312.1"/>
    <property type="molecule type" value="Genomic_DNA"/>
</dbReference>
<name>A0A1T2KZP8_9GAMM</name>
<protein>
    <submittedName>
        <fullName evidence="1">Uncharacterized protein</fullName>
    </submittedName>
</protein>